<evidence type="ECO:0000313" key="4">
    <source>
        <dbReference type="EMBL" id="RNA25645.1"/>
    </source>
</evidence>
<sequence length="182" mass="20415">MLEMINLTDKRNSLAKTLSGGMKRKLSVAIAFIGGSKVVILDEPSSGMDPQSRHLTWNCLGNFKKADFLGDRIAIMSQGDLKCCGSPLFLTTQYASGYDLILTLERNSPENISEIRKIVQTIVRESKLKSSINLELSFRLSAKYIQDFPKLLDKLDDIKEKCFISNLSISANTIEHDRKNKL</sequence>
<keyword evidence="1" id="KW-0813">Transport</keyword>
<gene>
    <name evidence="4" type="ORF">BpHYR1_018042</name>
</gene>
<dbReference type="EC" id="3.6.1.15" evidence="4"/>
<accession>A0A3M7RQN5</accession>
<dbReference type="EC" id="3.6.1.3" evidence="4"/>
<dbReference type="GO" id="GO:0016887">
    <property type="term" value="F:ATP hydrolysis activity"/>
    <property type="evidence" value="ECO:0007669"/>
    <property type="project" value="InterPro"/>
</dbReference>
<reference evidence="4 5" key="1">
    <citation type="journal article" date="2018" name="Sci. Rep.">
        <title>Genomic signatures of local adaptation to the degree of environmental predictability in rotifers.</title>
        <authorList>
            <person name="Franch-Gras L."/>
            <person name="Hahn C."/>
            <person name="Garcia-Roger E.M."/>
            <person name="Carmona M.J."/>
            <person name="Serra M."/>
            <person name="Gomez A."/>
        </authorList>
    </citation>
    <scope>NUCLEOTIDE SEQUENCE [LARGE SCALE GENOMIC DNA]</scope>
    <source>
        <strain evidence="4">HYR1</strain>
    </source>
</reference>
<dbReference type="InterPro" id="IPR027417">
    <property type="entry name" value="P-loop_NTPase"/>
</dbReference>
<evidence type="ECO:0000259" key="3">
    <source>
        <dbReference type="Pfam" id="PF00005"/>
    </source>
</evidence>
<organism evidence="4 5">
    <name type="scientific">Brachionus plicatilis</name>
    <name type="common">Marine rotifer</name>
    <name type="synonym">Brachionus muelleri</name>
    <dbReference type="NCBI Taxonomy" id="10195"/>
    <lineage>
        <taxon>Eukaryota</taxon>
        <taxon>Metazoa</taxon>
        <taxon>Spiralia</taxon>
        <taxon>Gnathifera</taxon>
        <taxon>Rotifera</taxon>
        <taxon>Eurotatoria</taxon>
        <taxon>Monogononta</taxon>
        <taxon>Pseudotrocha</taxon>
        <taxon>Ploima</taxon>
        <taxon>Brachionidae</taxon>
        <taxon>Brachionus</taxon>
    </lineage>
</organism>
<dbReference type="Pfam" id="PF00005">
    <property type="entry name" value="ABC_tran"/>
    <property type="match status" value="1"/>
</dbReference>
<dbReference type="OrthoDB" id="10255969at2759"/>
<keyword evidence="5" id="KW-1185">Reference proteome</keyword>
<dbReference type="GO" id="GO:0140359">
    <property type="term" value="F:ABC-type transporter activity"/>
    <property type="evidence" value="ECO:0007669"/>
    <property type="project" value="InterPro"/>
</dbReference>
<keyword evidence="4" id="KW-0547">Nucleotide-binding</keyword>
<feature type="domain" description="ABC transporter" evidence="3">
    <location>
        <begin position="2"/>
        <end position="45"/>
    </location>
</feature>
<dbReference type="EMBL" id="REGN01002892">
    <property type="protein sequence ID" value="RNA25645.1"/>
    <property type="molecule type" value="Genomic_DNA"/>
</dbReference>
<dbReference type="PANTHER" id="PTHR19229">
    <property type="entry name" value="ATP-BINDING CASSETTE TRANSPORTER SUBFAMILY A ABCA"/>
    <property type="match status" value="1"/>
</dbReference>
<evidence type="ECO:0000256" key="2">
    <source>
        <dbReference type="ARBA" id="ARBA00022737"/>
    </source>
</evidence>
<dbReference type="SUPFAM" id="SSF52540">
    <property type="entry name" value="P-loop containing nucleoside triphosphate hydrolases"/>
    <property type="match status" value="1"/>
</dbReference>
<dbReference type="GO" id="GO:0016020">
    <property type="term" value="C:membrane"/>
    <property type="evidence" value="ECO:0007669"/>
    <property type="project" value="InterPro"/>
</dbReference>
<dbReference type="GO" id="GO:0005524">
    <property type="term" value="F:ATP binding"/>
    <property type="evidence" value="ECO:0007669"/>
    <property type="project" value="UniProtKB-KW"/>
</dbReference>
<evidence type="ECO:0000313" key="5">
    <source>
        <dbReference type="Proteomes" id="UP000276133"/>
    </source>
</evidence>
<dbReference type="PANTHER" id="PTHR19229:SF36">
    <property type="entry name" value="ATP-BINDING CASSETTE SUB-FAMILY A MEMBER 2"/>
    <property type="match status" value="1"/>
</dbReference>
<protein>
    <submittedName>
        <fullName evidence="4">ATP-binding cassette sub-family A member 3-like</fullName>
        <ecNumber evidence="4">3.6.1.15</ecNumber>
        <ecNumber evidence="4">3.6.1.3</ecNumber>
    </submittedName>
</protein>
<proteinExistence type="predicted"/>
<dbReference type="AlphaFoldDB" id="A0A3M7RQN5"/>
<keyword evidence="4" id="KW-0067">ATP-binding</keyword>
<keyword evidence="4" id="KW-0378">Hydrolase</keyword>
<name>A0A3M7RQN5_BRAPC</name>
<keyword evidence="2" id="KW-0677">Repeat</keyword>
<comment type="caution">
    <text evidence="4">The sequence shown here is derived from an EMBL/GenBank/DDBJ whole genome shotgun (WGS) entry which is preliminary data.</text>
</comment>
<dbReference type="STRING" id="10195.A0A3M7RQN5"/>
<dbReference type="InterPro" id="IPR003439">
    <property type="entry name" value="ABC_transporter-like_ATP-bd"/>
</dbReference>
<dbReference type="GO" id="GO:0005319">
    <property type="term" value="F:lipid transporter activity"/>
    <property type="evidence" value="ECO:0007669"/>
    <property type="project" value="TreeGrafter"/>
</dbReference>
<dbReference type="InterPro" id="IPR026082">
    <property type="entry name" value="ABCA"/>
</dbReference>
<dbReference type="Proteomes" id="UP000276133">
    <property type="component" value="Unassembled WGS sequence"/>
</dbReference>
<evidence type="ECO:0000256" key="1">
    <source>
        <dbReference type="ARBA" id="ARBA00022448"/>
    </source>
</evidence>
<dbReference type="Gene3D" id="3.40.50.300">
    <property type="entry name" value="P-loop containing nucleotide triphosphate hydrolases"/>
    <property type="match status" value="1"/>
</dbReference>